<feature type="transmembrane region" description="Helical" evidence="2">
    <location>
        <begin position="71"/>
        <end position="94"/>
    </location>
</feature>
<evidence type="ECO:0000313" key="4">
    <source>
        <dbReference type="EMBL" id="SHK08576.1"/>
    </source>
</evidence>
<evidence type="ECO:0000256" key="2">
    <source>
        <dbReference type="SAM" id="Phobius"/>
    </source>
</evidence>
<dbReference type="Gene3D" id="3.40.50.1820">
    <property type="entry name" value="alpha/beta hydrolase"/>
    <property type="match status" value="1"/>
</dbReference>
<keyword evidence="1" id="KW-0378">Hydrolase</keyword>
<dbReference type="EMBL" id="FQZK01000013">
    <property type="protein sequence ID" value="SHK08576.1"/>
    <property type="molecule type" value="Genomic_DNA"/>
</dbReference>
<reference evidence="4 5" key="1">
    <citation type="submission" date="2016-11" db="EMBL/GenBank/DDBJ databases">
        <authorList>
            <person name="Jaros S."/>
            <person name="Januszkiewicz K."/>
            <person name="Wedrychowicz H."/>
        </authorList>
    </citation>
    <scope>NUCLEOTIDE SEQUENCE [LARGE SCALE GENOMIC DNA]</scope>
    <source>
        <strain evidence="4 5">CGMCC 4.5723</strain>
    </source>
</reference>
<dbReference type="GO" id="GO:0016787">
    <property type="term" value="F:hydrolase activity"/>
    <property type="evidence" value="ECO:0007669"/>
    <property type="project" value="UniProtKB-KW"/>
</dbReference>
<dbReference type="InterPro" id="IPR050300">
    <property type="entry name" value="GDXG_lipolytic_enzyme"/>
</dbReference>
<proteinExistence type="predicted"/>
<evidence type="ECO:0000313" key="5">
    <source>
        <dbReference type="Proteomes" id="UP000184452"/>
    </source>
</evidence>
<protein>
    <submittedName>
        <fullName evidence="4">Acetyl esterase/lipase</fullName>
    </submittedName>
</protein>
<keyword evidence="5" id="KW-1185">Reference proteome</keyword>
<accession>A0A1M6PKR0</accession>
<gene>
    <name evidence="4" type="ORF">SAMN05421803_113122</name>
</gene>
<dbReference type="InterPro" id="IPR049492">
    <property type="entry name" value="BD-FAE-like_dom"/>
</dbReference>
<organism evidence="4 5">
    <name type="scientific">Nocardiopsis flavescens</name>
    <dbReference type="NCBI Taxonomy" id="758803"/>
    <lineage>
        <taxon>Bacteria</taxon>
        <taxon>Bacillati</taxon>
        <taxon>Actinomycetota</taxon>
        <taxon>Actinomycetes</taxon>
        <taxon>Streptosporangiales</taxon>
        <taxon>Nocardiopsidaceae</taxon>
        <taxon>Nocardiopsis</taxon>
    </lineage>
</organism>
<dbReference type="STRING" id="758803.SAMN05421803_113122"/>
<dbReference type="OrthoDB" id="9803828at2"/>
<dbReference type="SUPFAM" id="SSF53474">
    <property type="entry name" value="alpha/beta-Hydrolases"/>
    <property type="match status" value="1"/>
</dbReference>
<dbReference type="Proteomes" id="UP000184452">
    <property type="component" value="Unassembled WGS sequence"/>
</dbReference>
<feature type="transmembrane region" description="Helical" evidence="2">
    <location>
        <begin position="36"/>
        <end position="59"/>
    </location>
</feature>
<dbReference type="Pfam" id="PF20434">
    <property type="entry name" value="BD-FAE"/>
    <property type="match status" value="1"/>
</dbReference>
<evidence type="ECO:0000259" key="3">
    <source>
        <dbReference type="Pfam" id="PF20434"/>
    </source>
</evidence>
<feature type="domain" description="BD-FAE-like" evidence="3">
    <location>
        <begin position="133"/>
        <end position="338"/>
    </location>
</feature>
<evidence type="ECO:0000256" key="1">
    <source>
        <dbReference type="ARBA" id="ARBA00022801"/>
    </source>
</evidence>
<sequence>MLRPLALLLSALTALLCAAAVAVVLLPPPSWEFWQYGLLVLEFALLPAAAAALGVLLALAGRAAHPRAAAVLAAANAVALAAALVPPASTWWAARQAGAPVSLGGYADGLATSADREPRTLVYASPGGEDLEMDVWRPRESGGEPLPVVVNVHGGAEDLPQSLLPRWDTWLADRGHVVFEVDYRFFPDGDWRAPVADVRCALGRIRETAADHGGDPGRIVLTGQSAGGLLALLAAYSPAGDIEPSCPVEHVPVDAVAAWYSVADGTADAPPYPWRLRRSPLAAELDGESERMVGGDTAQYAAMSPLLHVSPDSPPTLLITAGHDLFLAPEDNRRLAARLARAGVEHQLVEIPWAEHMFDLNWGGLASQWARHELGGFLDRHTG</sequence>
<dbReference type="InterPro" id="IPR029058">
    <property type="entry name" value="AB_hydrolase_fold"/>
</dbReference>
<dbReference type="AlphaFoldDB" id="A0A1M6PKR0"/>
<keyword evidence="2" id="KW-0472">Membrane</keyword>
<dbReference type="PANTHER" id="PTHR48081">
    <property type="entry name" value="AB HYDROLASE SUPERFAMILY PROTEIN C4A8.06C"/>
    <property type="match status" value="1"/>
</dbReference>
<keyword evidence="2" id="KW-0812">Transmembrane</keyword>
<keyword evidence="2" id="KW-1133">Transmembrane helix</keyword>
<name>A0A1M6PKR0_9ACTN</name>
<dbReference type="RefSeq" id="WP_073381013.1">
    <property type="nucleotide sequence ID" value="NZ_FQZK01000013.1"/>
</dbReference>